<keyword evidence="2" id="KW-0812">Transmembrane</keyword>
<gene>
    <name evidence="4" type="ORF">BN1204_047530</name>
</gene>
<dbReference type="EMBL" id="LN714485">
    <property type="protein sequence ID" value="CEL69027.1"/>
    <property type="molecule type" value="Genomic_DNA"/>
</dbReference>
<proteinExistence type="predicted"/>
<keyword evidence="2" id="KW-1133">Transmembrane helix</keyword>
<evidence type="ECO:0000256" key="2">
    <source>
        <dbReference type="SAM" id="Phobius"/>
    </source>
</evidence>
<reference evidence="4" key="1">
    <citation type="journal article" date="2015" name="PLoS ONE">
        <title>Comprehensive Evaluation of Toxoplasma gondii VEG and Neospora caninum LIV Genomes with Tachyzoite Stage Transcriptome and Proteome Defines Novel Transcript Features.</title>
        <authorList>
            <person name="Ramaprasad A."/>
            <person name="Mourier T."/>
            <person name="Naeem R."/>
            <person name="Malas T.B."/>
            <person name="Moussa E."/>
            <person name="Panigrahi A."/>
            <person name="Vermont S.J."/>
            <person name="Otto T.D."/>
            <person name="Wastling J."/>
            <person name="Pain A."/>
        </authorList>
    </citation>
    <scope>NUCLEOTIDE SEQUENCE</scope>
    <source>
        <strain evidence="4">Liverpool</strain>
    </source>
</reference>
<protein>
    <recommendedName>
        <fullName evidence="5">Transmembrane protein</fullName>
    </recommendedName>
</protein>
<feature type="signal peptide" evidence="3">
    <location>
        <begin position="1"/>
        <end position="21"/>
    </location>
</feature>
<sequence>MGAQRQLVAVIAMCGVCGSAGFPPYPVALLGEDGGRRWLPLHQQEDLSPPHAISFVQGTGGKMGMIRNLLQRVGNFFSKKKLATESETKTAIESYVKAKEGLNLGILSCLSYPSESTLKKVKRFCDDLHHGSQLASLCHKLFGWLIRQLQQLKNNCKGGVAECLQHLRLPLTQTALVGLNGTAGDDALYRPRHRVLPRVDLSILDSKYDSISPLFKEMFGTSFSLSVHGKERIDGIVQKKQVPKLPQTKRRRLLVTLLVYILLDMRSMPQIDPLLLSLLMRMTTSSCGKQEKRKIKVNANGKTIKVKGIRIMLVAWTELVKSMVRIGGCSSSSSDANCALLIAYIQWKDRVTEQLNKVSVLQDHKTEAGSDGTESAVDRTVSDEEVQVLVDRVLHRIENNLLFANTMMKMKFRWLINFLGKRKSVRKMILKFSGKLSSKLFGVKILGGKAQKEAMELKMSPAARYGFTLFYGMQKEGEVLGSTGQEGLSKLMGQLVRTFLKKMWGSDTSAKGPQGQSLIQKAGNVSTVVGFMNELQNKRTAPDDSWILSQRLSYPCGDNRFVSRMKGYILPQKTSDCEAASISLIQTGKNLSSKISVGVSGVAALIFGILGVMSGGISMLFPALFIVGGLLLCLFTVITSLMDLGIVPTRQDGESAGQGDREPLQQEPYTSYEKEEDDDGKSSDYWGS</sequence>
<feature type="transmembrane region" description="Helical" evidence="2">
    <location>
        <begin position="595"/>
        <end position="613"/>
    </location>
</feature>
<name>A0A0F7ULH5_NEOCL</name>
<dbReference type="AlphaFoldDB" id="A0A0F7ULH5"/>
<keyword evidence="2" id="KW-0472">Membrane</keyword>
<accession>A0A0F7ULH5</accession>
<feature type="chain" id="PRO_5002523165" description="Transmembrane protein" evidence="3">
    <location>
        <begin position="22"/>
        <end position="688"/>
    </location>
</feature>
<evidence type="ECO:0000256" key="3">
    <source>
        <dbReference type="SAM" id="SignalP"/>
    </source>
</evidence>
<evidence type="ECO:0008006" key="5">
    <source>
        <dbReference type="Google" id="ProtNLM"/>
    </source>
</evidence>
<feature type="transmembrane region" description="Helical" evidence="2">
    <location>
        <begin position="620"/>
        <end position="642"/>
    </location>
</feature>
<organism evidence="4">
    <name type="scientific">Neospora caninum (strain Liverpool)</name>
    <dbReference type="NCBI Taxonomy" id="572307"/>
    <lineage>
        <taxon>Eukaryota</taxon>
        <taxon>Sar</taxon>
        <taxon>Alveolata</taxon>
        <taxon>Apicomplexa</taxon>
        <taxon>Conoidasida</taxon>
        <taxon>Coccidia</taxon>
        <taxon>Eucoccidiorida</taxon>
        <taxon>Eimeriorina</taxon>
        <taxon>Sarcocystidae</taxon>
        <taxon>Neospora</taxon>
    </lineage>
</organism>
<keyword evidence="3" id="KW-0732">Signal</keyword>
<evidence type="ECO:0000313" key="4">
    <source>
        <dbReference type="EMBL" id="CEL69027.1"/>
    </source>
</evidence>
<evidence type="ECO:0000256" key="1">
    <source>
        <dbReference type="SAM" id="MobiDB-lite"/>
    </source>
</evidence>
<feature type="region of interest" description="Disordered" evidence="1">
    <location>
        <begin position="651"/>
        <end position="688"/>
    </location>
</feature>